<dbReference type="Gene3D" id="3.40.50.1980">
    <property type="entry name" value="Nitrogenase molybdenum iron protein domain"/>
    <property type="match status" value="2"/>
</dbReference>
<dbReference type="Proteomes" id="UP001163882">
    <property type="component" value="Chromosome"/>
</dbReference>
<proteinExistence type="inferred from homology"/>
<evidence type="ECO:0000256" key="2">
    <source>
        <dbReference type="ARBA" id="ARBA00008814"/>
    </source>
</evidence>
<evidence type="ECO:0000256" key="6">
    <source>
        <dbReference type="SAM" id="SignalP"/>
    </source>
</evidence>
<evidence type="ECO:0000256" key="3">
    <source>
        <dbReference type="ARBA" id="ARBA00022448"/>
    </source>
</evidence>
<dbReference type="Pfam" id="PF01497">
    <property type="entry name" value="Peripla_BP_2"/>
    <property type="match status" value="1"/>
</dbReference>
<keyword evidence="4" id="KW-0410">Iron transport</keyword>
<evidence type="ECO:0000256" key="1">
    <source>
        <dbReference type="ARBA" id="ARBA00004196"/>
    </source>
</evidence>
<organism evidence="8 9">
    <name type="scientific">Pelagibacterium flavum</name>
    <dbReference type="NCBI Taxonomy" id="2984530"/>
    <lineage>
        <taxon>Bacteria</taxon>
        <taxon>Pseudomonadati</taxon>
        <taxon>Pseudomonadota</taxon>
        <taxon>Alphaproteobacteria</taxon>
        <taxon>Hyphomicrobiales</taxon>
        <taxon>Devosiaceae</taxon>
        <taxon>Pelagibacterium</taxon>
    </lineage>
</organism>
<dbReference type="SUPFAM" id="SSF53807">
    <property type="entry name" value="Helical backbone' metal receptor"/>
    <property type="match status" value="1"/>
</dbReference>
<accession>A0ABY6ITL2</accession>
<evidence type="ECO:0000259" key="7">
    <source>
        <dbReference type="PROSITE" id="PS50983"/>
    </source>
</evidence>
<evidence type="ECO:0000313" key="9">
    <source>
        <dbReference type="Proteomes" id="UP001163882"/>
    </source>
</evidence>
<name>A0ABY6ITL2_9HYPH</name>
<keyword evidence="4" id="KW-0408">Iron</keyword>
<keyword evidence="9" id="KW-1185">Reference proteome</keyword>
<dbReference type="PANTHER" id="PTHR30532:SF24">
    <property type="entry name" value="FERRIC ENTEROBACTIN-BINDING PERIPLASMIC PROTEIN FEPB"/>
    <property type="match status" value="1"/>
</dbReference>
<evidence type="ECO:0000256" key="4">
    <source>
        <dbReference type="ARBA" id="ARBA00022496"/>
    </source>
</evidence>
<reference evidence="8" key="1">
    <citation type="submission" date="2022-10" db="EMBL/GenBank/DDBJ databases">
        <title>YIM 151497 complete genome.</title>
        <authorList>
            <person name="Chen X."/>
        </authorList>
    </citation>
    <scope>NUCLEOTIDE SEQUENCE</scope>
    <source>
        <strain evidence="8">YIM 151497</strain>
    </source>
</reference>
<feature type="chain" id="PRO_5046526069" evidence="6">
    <location>
        <begin position="22"/>
        <end position="328"/>
    </location>
</feature>
<evidence type="ECO:0000256" key="5">
    <source>
        <dbReference type="ARBA" id="ARBA00022729"/>
    </source>
</evidence>
<dbReference type="EMBL" id="CP107716">
    <property type="protein sequence ID" value="UYQ73040.1"/>
    <property type="molecule type" value="Genomic_DNA"/>
</dbReference>
<gene>
    <name evidence="8" type="ORF">OF122_04545</name>
</gene>
<dbReference type="PROSITE" id="PS50983">
    <property type="entry name" value="FE_B12_PBP"/>
    <property type="match status" value="1"/>
</dbReference>
<comment type="subcellular location">
    <subcellularLocation>
        <location evidence="1">Cell envelope</location>
    </subcellularLocation>
</comment>
<dbReference type="InterPro" id="IPR002491">
    <property type="entry name" value="ABC_transptr_periplasmic_BD"/>
</dbReference>
<protein>
    <submittedName>
        <fullName evidence="8">ABC transporter substrate-binding protein</fullName>
    </submittedName>
</protein>
<dbReference type="RefSeq" id="WP_264226633.1">
    <property type="nucleotide sequence ID" value="NZ_CP107716.1"/>
</dbReference>
<feature type="domain" description="Fe/B12 periplasmic-binding" evidence="7">
    <location>
        <begin position="43"/>
        <end position="319"/>
    </location>
</feature>
<feature type="signal peptide" evidence="6">
    <location>
        <begin position="1"/>
        <end position="21"/>
    </location>
</feature>
<dbReference type="PANTHER" id="PTHR30532">
    <property type="entry name" value="IRON III DICITRATE-BINDING PERIPLASMIC PROTEIN"/>
    <property type="match status" value="1"/>
</dbReference>
<keyword evidence="3" id="KW-0813">Transport</keyword>
<sequence length="328" mass="35819">MLKIVLTSLAAAALLAGPAAAQTFPVSVDHYYGSTTVPSEPQRVVSVGLHEQDFLYALGVAPVGVREWFGGKPFATWSWADDEREALGAEPEIMDGDGINYEWVLAQNPDLIIATYWWLEEEDYARLSEIAPVIASPAGFQAWSAPWQEELKVIDLATSGTTDKADEIISGFDERYARVRSEYPELEGMTGTNIYYEEPNFTAWGPNDLASKFLVDLGLVFPPQLADLAEADNRITISPENMDLLEMDVAVWPIGDPANSEQGIVEAMPVYQSLDIAKQGRSVWLDDGNGLAYAAMSWQTPLSLGYLLDILPAQLAAAADGDPATRVE</sequence>
<dbReference type="InterPro" id="IPR051313">
    <property type="entry name" value="Bact_iron-sidero_bind"/>
</dbReference>
<keyword evidence="5 6" id="KW-0732">Signal</keyword>
<evidence type="ECO:0000313" key="8">
    <source>
        <dbReference type="EMBL" id="UYQ73040.1"/>
    </source>
</evidence>
<comment type="similarity">
    <text evidence="2">Belongs to the bacterial solute-binding protein 8 family.</text>
</comment>
<keyword evidence="4" id="KW-0406">Ion transport</keyword>